<evidence type="ECO:0000256" key="3">
    <source>
        <dbReference type="ARBA" id="ARBA00022679"/>
    </source>
</evidence>
<dbReference type="PROSITE" id="PS50011">
    <property type="entry name" value="PROTEIN_KINASE_DOM"/>
    <property type="match status" value="1"/>
</dbReference>
<dbReference type="CDD" id="cd13999">
    <property type="entry name" value="STKc_MAP3K-like"/>
    <property type="match status" value="1"/>
</dbReference>
<evidence type="ECO:0000256" key="4">
    <source>
        <dbReference type="ARBA" id="ARBA00022737"/>
    </source>
</evidence>
<proteinExistence type="inferred from homology"/>
<dbReference type="Pfam" id="PF07714">
    <property type="entry name" value="PK_Tyr_Ser-Thr"/>
    <property type="match status" value="1"/>
</dbReference>
<feature type="domain" description="Ras-GAP" evidence="13">
    <location>
        <begin position="53"/>
        <end position="285"/>
    </location>
</feature>
<sequence>MDNHLTSPSSGGIGSGGANGGKPMLFRNIFISLDPTFSFTLMDNFCRGVSAQKTTEIFNSLISLLDDHFLELLRVYIRINLQQQSTVGPNDDASFFSYKNVVNRMTSAYLKIHSSSTVEALLASQMQVLAANIQHFCLNNSGASSQQNSTATGTLSASLTPSFDLSCGSDTSNYSNYSSYSGNGSSLNNDEALIQFAISIINFICKSHDKLSPQTYYLMHLLYSETSSISNTGDQPRYNIELVKRIFFGKLIVPTLANMKPSASASALTKKVYVEISKIVSDLVFEKSLPEIGGTPNITSLNNNNNINNNILSKSTNGQKIGSLGIQQQLNEFFNMIVSQLRRSQSFTPPLKPSAVNKDEAYAYFIHYLKTESLQLDEFFKKAKDNGVANGERNYYLYGVFKELLNGLKAISMGGLGLTSSSSRTSIHASPQQHHQHHHHTTGRIRSTTGIVEAELKLSSLTQFSPSLAPKKDSHIELKKWSSDDLRSTYNGKSYKRRCAVLERQSKSKDILTFHIYTSDTNMTVRNIRVPLTVNIRALMSRLLNDQEMSDISYNKDVQDYELVVRYSEQLVILGVNNNGNDNASEAREVLTDTDLPLWIPEKKRASQPFSIYLKCLFPSLPNNNPMESPRSGLPSNNNNSGNNKNPVIMFVSLQLNPKAIIEETLLKHVIELDPTRLGLFLYDLDENAQGLLPYQIPSDRVLAGNKIGTMDILECNFRYAFEFTAINEAINITKLIEQDTSIETATMTLVNASLNHKNNNTITPRTDLNQFAIAIVSQNTRMPGFLNAGTRLCDYPLNLGDEILITSRQMISLIEKFEKKKHLSSSNDDQQHVAPSSSQMKQPDTSATPLVSTPAQPQTRYRFKVTWIGPKKEVKEYNINLSPLMLLGVPPLNTSLINPQSPGTPPSINIAPFEKRISIFLTNTLTLDPSLVASSKSNICINNDVKLCFVGDESPDKLNLFNILKKSGVTRREGLSNNAPPTPSPATTPGLNGQINGGADRDDQDLTGIKTSDWIYNQPEAPDYIVAFKMFYFSGLEVHQSTHPLFVTPESIFVVTYPSTALNESTIEYWMEIIQAKSPGSIVIVVGTSTEDPSKKTQYISQTLLSRYTNILHYLQVNIKNLKQVKALIHSIHSIAKQKQFRQKVPIPFVLLRNQLIETCKDASRHSRIPATSQAKIRSIAKSINLESRQIDDAMKYLLRCGDILYYRDDGDNELNDIVFLEPLWLSRVLSTVTNLKHQNGYLLMGGINQAWDEKYPRSIHTSLTHLLEQFEIMHSNTGGDNGDSIIVPMLFSEERPVVMAMLWPEFDHIRQQHERIYQFQFLPKGFFSRLSVKMLQNFDPLCIWQGGMVIQPAGQVWAGAAKNDHGQAFIEYNPGQYRLKMTVRDIKGGQLLKNLVDIISSFIMWYFPDRLTNTYVTCTHCIESRRKENATIFSLDFCEKEASHGNDFVMCSGVHQVKLSELAFEVTVHSNKFSIIPFKDLKIGPQLGAGSFANVYRGLWNQSEVAIKKLNLEEDDTTTEKFREFRHEAMLSGDLHHENIVSLKGVSMNPFCIITELLRYGDLSKFLRNTTDSFSWNTILRLSMDIAKGMSFLHSCKPMVIHRDLKSANILLGGTSIDTLIAKVSDFGLSIRNIDKEIKGRKVWNWRWLAPEIIKNQQYTEKIDIYSYGMVIWELITRDVPFDEYFEELKWNSVIEDKIIGGLRPTIPVECPESYQSLIKECWHEDPKKRPSFEEIIVKLKHMQQTFPLATKMDFKRAADHTVEASVDYSPMINQLDVSPCDTPGRINDSDMIVGANTTRVFADRHLPSPAGLEPIDSPRLHIGGADIGGSNADSDDSISVVSATPTMSTVSQFIPHSSSFVLEDPPIVFREFISSMLTSAIHCMLYVHNKQEPQVWCGCGDGSVTVFNTNSKSIMASYRSPESTRIIGITQVRKSKGKIVNPLDEEIQIWAYYSDGILIYDPKVPYKPTRIIKTSYISHLFDDGKSVVTNCKEKNMTAIKIYSKTVSYNYIN</sequence>
<dbReference type="Gene3D" id="3.30.310.200">
    <property type="match status" value="1"/>
</dbReference>
<dbReference type="OMA" id="WNWRWLA"/>
<dbReference type="PROSITE" id="PS50018">
    <property type="entry name" value="RAS_GTPASE_ACTIV_2"/>
    <property type="match status" value="1"/>
</dbReference>
<evidence type="ECO:0000256" key="11">
    <source>
        <dbReference type="SAM" id="MobiDB-lite"/>
    </source>
</evidence>
<evidence type="ECO:0000313" key="14">
    <source>
        <dbReference type="EMBL" id="EFA81294.1"/>
    </source>
</evidence>
<evidence type="ECO:0000256" key="7">
    <source>
        <dbReference type="ARBA" id="ARBA00022840"/>
    </source>
</evidence>
<dbReference type="Gene3D" id="3.40.50.300">
    <property type="entry name" value="P-loop containing nucleotide triphosphate hydrolases"/>
    <property type="match status" value="1"/>
</dbReference>
<evidence type="ECO:0000259" key="13">
    <source>
        <dbReference type="PROSITE" id="PS50018"/>
    </source>
</evidence>
<dbReference type="SUPFAM" id="SSF56112">
    <property type="entry name" value="Protein kinase-like (PK-like)"/>
    <property type="match status" value="1"/>
</dbReference>
<comment type="catalytic activity">
    <reaction evidence="9">
        <text>L-seryl-[protein] + ATP = O-phospho-L-seryl-[protein] + ADP + H(+)</text>
        <dbReference type="Rhea" id="RHEA:17989"/>
        <dbReference type="Rhea" id="RHEA-COMP:9863"/>
        <dbReference type="Rhea" id="RHEA-COMP:11604"/>
        <dbReference type="ChEBI" id="CHEBI:15378"/>
        <dbReference type="ChEBI" id="CHEBI:29999"/>
        <dbReference type="ChEBI" id="CHEBI:30616"/>
        <dbReference type="ChEBI" id="CHEBI:83421"/>
        <dbReference type="ChEBI" id="CHEBI:456216"/>
        <dbReference type="EC" id="2.7.11.1"/>
    </reaction>
</comment>
<dbReference type="GO" id="GO:0004674">
    <property type="term" value="F:protein serine/threonine kinase activity"/>
    <property type="evidence" value="ECO:0007669"/>
    <property type="project" value="UniProtKB-KW"/>
</dbReference>
<feature type="region of interest" description="Disordered" evidence="11">
    <location>
        <begin position="823"/>
        <end position="856"/>
    </location>
</feature>
<evidence type="ECO:0000256" key="9">
    <source>
        <dbReference type="ARBA" id="ARBA00048679"/>
    </source>
</evidence>
<accession>D3BB87</accession>
<evidence type="ECO:0000313" key="15">
    <source>
        <dbReference type="Proteomes" id="UP000001396"/>
    </source>
</evidence>
<evidence type="ECO:0000256" key="8">
    <source>
        <dbReference type="ARBA" id="ARBA00047899"/>
    </source>
</evidence>
<dbReference type="InterPro" id="IPR027417">
    <property type="entry name" value="P-loop_NTPase"/>
</dbReference>
<dbReference type="Gene3D" id="1.10.510.10">
    <property type="entry name" value="Transferase(Phosphotransferase) domain 1"/>
    <property type="match status" value="1"/>
</dbReference>
<keyword evidence="3" id="KW-0808">Transferase</keyword>
<evidence type="ECO:0000259" key="12">
    <source>
        <dbReference type="PROSITE" id="PS50011"/>
    </source>
</evidence>
<feature type="compositionally biased region" description="Basic residues" evidence="11">
    <location>
        <begin position="434"/>
        <end position="443"/>
    </location>
</feature>
<keyword evidence="7 10" id="KW-0067">ATP-binding</keyword>
<keyword evidence="6" id="KW-0418">Kinase</keyword>
<feature type="domain" description="Protein kinase" evidence="12">
    <location>
        <begin position="1483"/>
        <end position="1749"/>
    </location>
</feature>
<organism evidence="14 15">
    <name type="scientific">Heterostelium pallidum (strain ATCC 26659 / Pp 5 / PN500)</name>
    <name type="common">Cellular slime mold</name>
    <name type="synonym">Polysphondylium pallidum</name>
    <dbReference type="NCBI Taxonomy" id="670386"/>
    <lineage>
        <taxon>Eukaryota</taxon>
        <taxon>Amoebozoa</taxon>
        <taxon>Evosea</taxon>
        <taxon>Eumycetozoa</taxon>
        <taxon>Dictyostelia</taxon>
        <taxon>Acytosteliales</taxon>
        <taxon>Acytosteliaceae</taxon>
        <taxon>Heterostelium</taxon>
    </lineage>
</organism>
<dbReference type="PANTHER" id="PTHR44329:SF288">
    <property type="entry name" value="MITOGEN-ACTIVATED PROTEIN KINASE KINASE KINASE 20"/>
    <property type="match status" value="1"/>
</dbReference>
<comment type="catalytic activity">
    <reaction evidence="8">
        <text>L-threonyl-[protein] + ATP = O-phospho-L-threonyl-[protein] + ADP + H(+)</text>
        <dbReference type="Rhea" id="RHEA:46608"/>
        <dbReference type="Rhea" id="RHEA-COMP:11060"/>
        <dbReference type="Rhea" id="RHEA-COMP:11605"/>
        <dbReference type="ChEBI" id="CHEBI:15378"/>
        <dbReference type="ChEBI" id="CHEBI:30013"/>
        <dbReference type="ChEBI" id="CHEBI:30616"/>
        <dbReference type="ChEBI" id="CHEBI:61977"/>
        <dbReference type="ChEBI" id="CHEBI:456216"/>
        <dbReference type="EC" id="2.7.11.1"/>
    </reaction>
</comment>
<evidence type="ECO:0000256" key="2">
    <source>
        <dbReference type="ARBA" id="ARBA00022527"/>
    </source>
</evidence>
<comment type="caution">
    <text evidence="14">The sequence shown here is derived from an EMBL/GenBank/DDBJ whole genome shotgun (WGS) entry which is preliminary data.</text>
</comment>
<dbReference type="InterPro" id="IPR001936">
    <property type="entry name" value="RasGAP_dom"/>
</dbReference>
<keyword evidence="2" id="KW-0723">Serine/threonine-protein kinase</keyword>
<dbReference type="InterPro" id="IPR008936">
    <property type="entry name" value="Rho_GTPase_activation_prot"/>
</dbReference>
<protein>
    <submittedName>
        <fullName evidence="14">WD40 repeat-containing protein</fullName>
    </submittedName>
</protein>
<keyword evidence="4" id="KW-0677">Repeat</keyword>
<dbReference type="Pfam" id="PF25497">
    <property type="entry name" value="COR-B"/>
    <property type="match status" value="1"/>
</dbReference>
<dbReference type="STRING" id="670386.D3BB87"/>
<feature type="region of interest" description="Disordered" evidence="11">
    <location>
        <begin position="973"/>
        <end position="993"/>
    </location>
</feature>
<comment type="similarity">
    <text evidence="1">Belongs to the protein kinase superfamily. TKL Ser/Thr protein kinase family. ROCO subfamily.</text>
</comment>
<dbReference type="Gene3D" id="3.30.200.20">
    <property type="entry name" value="Phosphorylase Kinase, domain 1"/>
    <property type="match status" value="1"/>
</dbReference>
<evidence type="ECO:0000256" key="6">
    <source>
        <dbReference type="ARBA" id="ARBA00022777"/>
    </source>
</evidence>
<dbReference type="InParanoid" id="D3BB87"/>
<dbReference type="Proteomes" id="UP000001396">
    <property type="component" value="Unassembled WGS sequence"/>
</dbReference>
<feature type="binding site" evidence="10">
    <location>
        <position position="1511"/>
    </location>
    <ligand>
        <name>ATP</name>
        <dbReference type="ChEBI" id="CHEBI:30616"/>
    </ligand>
</feature>
<dbReference type="InterPro" id="IPR008271">
    <property type="entry name" value="Ser/Thr_kinase_AS"/>
</dbReference>
<dbReference type="RefSeq" id="XP_020433412.1">
    <property type="nucleotide sequence ID" value="XM_020576163.1"/>
</dbReference>
<dbReference type="Pfam" id="PF16095">
    <property type="entry name" value="COR-A"/>
    <property type="match status" value="1"/>
</dbReference>
<dbReference type="InterPro" id="IPR011009">
    <property type="entry name" value="Kinase-like_dom_sf"/>
</dbReference>
<dbReference type="PANTHER" id="PTHR44329">
    <property type="entry name" value="SERINE/THREONINE-PROTEIN KINASE TNNI3K-RELATED"/>
    <property type="match status" value="1"/>
</dbReference>
<name>D3BB87_HETP5</name>
<dbReference type="InterPro" id="IPR032171">
    <property type="entry name" value="COR-A"/>
</dbReference>
<dbReference type="PROSITE" id="PS00108">
    <property type="entry name" value="PROTEIN_KINASE_ST"/>
    <property type="match status" value="1"/>
</dbReference>
<dbReference type="EMBL" id="ADBJ01000025">
    <property type="protein sequence ID" value="EFA81294.1"/>
    <property type="molecule type" value="Genomic_DNA"/>
</dbReference>
<feature type="compositionally biased region" description="Polar residues" evidence="11">
    <location>
        <begin position="825"/>
        <end position="856"/>
    </location>
</feature>
<dbReference type="InterPro" id="IPR000719">
    <property type="entry name" value="Prot_kinase_dom"/>
</dbReference>
<gene>
    <name evidence="14" type="primary">roco7</name>
    <name evidence="14" type="ORF">PPL_05273</name>
</gene>
<keyword evidence="15" id="KW-1185">Reference proteome</keyword>
<evidence type="ECO:0000256" key="10">
    <source>
        <dbReference type="PROSITE-ProRule" id="PRU10141"/>
    </source>
</evidence>
<dbReference type="InterPro" id="IPR017441">
    <property type="entry name" value="Protein_kinase_ATP_BS"/>
</dbReference>
<dbReference type="InterPro" id="IPR001245">
    <property type="entry name" value="Ser-Thr/Tyr_kinase_cat_dom"/>
</dbReference>
<dbReference type="GeneID" id="31360758"/>
<evidence type="ECO:0000256" key="1">
    <source>
        <dbReference type="ARBA" id="ARBA00008171"/>
    </source>
</evidence>
<dbReference type="InterPro" id="IPR057263">
    <property type="entry name" value="COR-B"/>
</dbReference>
<keyword evidence="5 10" id="KW-0547">Nucleotide-binding</keyword>
<dbReference type="FunCoup" id="D3BB87">
    <property type="interactions" value="633"/>
</dbReference>
<dbReference type="SMART" id="SM00220">
    <property type="entry name" value="S_TKc"/>
    <property type="match status" value="1"/>
</dbReference>
<dbReference type="GO" id="GO:0005737">
    <property type="term" value="C:cytoplasm"/>
    <property type="evidence" value="ECO:0007669"/>
    <property type="project" value="UniProtKB-ARBA"/>
</dbReference>
<feature type="region of interest" description="Disordered" evidence="11">
    <location>
        <begin position="422"/>
        <end position="445"/>
    </location>
</feature>
<dbReference type="InterPro" id="IPR051681">
    <property type="entry name" value="Ser/Thr_Kinases-Pseudokinases"/>
</dbReference>
<reference evidence="14 15" key="1">
    <citation type="journal article" date="2011" name="Genome Res.">
        <title>Phylogeny-wide analysis of social amoeba genomes highlights ancient origins for complex intercellular communication.</title>
        <authorList>
            <person name="Heidel A.J."/>
            <person name="Lawal H.M."/>
            <person name="Felder M."/>
            <person name="Schilde C."/>
            <person name="Helps N.R."/>
            <person name="Tunggal B."/>
            <person name="Rivero F."/>
            <person name="John U."/>
            <person name="Schleicher M."/>
            <person name="Eichinger L."/>
            <person name="Platzer M."/>
            <person name="Noegel A.A."/>
            <person name="Schaap P."/>
            <person name="Gloeckner G."/>
        </authorList>
    </citation>
    <scope>NUCLEOTIDE SEQUENCE [LARGE SCALE GENOMIC DNA]</scope>
    <source>
        <strain evidence="15">ATCC 26659 / Pp 5 / PN500</strain>
    </source>
</reference>
<dbReference type="GO" id="GO:0005524">
    <property type="term" value="F:ATP binding"/>
    <property type="evidence" value="ECO:0007669"/>
    <property type="project" value="UniProtKB-UniRule"/>
</dbReference>
<dbReference type="PRINTS" id="PR00109">
    <property type="entry name" value="TYRKINASE"/>
</dbReference>
<dbReference type="SUPFAM" id="SSF48350">
    <property type="entry name" value="GTPase activation domain, GAP"/>
    <property type="match status" value="1"/>
</dbReference>
<dbReference type="PROSITE" id="PS00107">
    <property type="entry name" value="PROTEIN_KINASE_ATP"/>
    <property type="match status" value="1"/>
</dbReference>
<evidence type="ECO:0000256" key="5">
    <source>
        <dbReference type="ARBA" id="ARBA00022741"/>
    </source>
</evidence>